<organism evidence="2 3">
    <name type="scientific">Caenorhabditis tropicalis</name>
    <dbReference type="NCBI Taxonomy" id="1561998"/>
    <lineage>
        <taxon>Eukaryota</taxon>
        <taxon>Metazoa</taxon>
        <taxon>Ecdysozoa</taxon>
        <taxon>Nematoda</taxon>
        <taxon>Chromadorea</taxon>
        <taxon>Rhabditida</taxon>
        <taxon>Rhabditina</taxon>
        <taxon>Rhabditomorpha</taxon>
        <taxon>Rhabditoidea</taxon>
        <taxon>Rhabditidae</taxon>
        <taxon>Peloderinae</taxon>
        <taxon>Caenorhabditis</taxon>
    </lineage>
</organism>
<feature type="chain" id="PRO_5009308356" evidence="1">
    <location>
        <begin position="17"/>
        <end position="114"/>
    </location>
</feature>
<keyword evidence="1" id="KW-0732">Signal</keyword>
<protein>
    <submittedName>
        <fullName evidence="3">KTSC domain-containing protein</fullName>
    </submittedName>
</protein>
<dbReference type="WBParaSite" id="Csp11.Scaffold629.g14378.t1">
    <property type="protein sequence ID" value="Csp11.Scaffold629.g14378.t1"/>
    <property type="gene ID" value="Csp11.Scaffold629.g14378"/>
</dbReference>
<dbReference type="eggNOG" id="KOG2131">
    <property type="taxonomic scope" value="Eukaryota"/>
</dbReference>
<reference evidence="3" key="1">
    <citation type="submission" date="2016-11" db="UniProtKB">
        <authorList>
            <consortium name="WormBaseParasite"/>
        </authorList>
    </citation>
    <scope>IDENTIFICATION</scope>
</reference>
<accession>A0A1I7U353</accession>
<dbReference type="Gene3D" id="2.60.120.650">
    <property type="entry name" value="Cupin"/>
    <property type="match status" value="1"/>
</dbReference>
<dbReference type="AlphaFoldDB" id="A0A1I7U353"/>
<sequence>MKKLYFLSLLINFLLATVQNGGWTTEEKDVVPQNKKCNIERHDARELTQKEFLKRYAYSEPVIIYNVNNEEFKTLTEKSEMLSTWRDVGVTLNSANTYSYTRVPTTFGKYIEEK</sequence>
<name>A0A1I7U353_9PELO</name>
<feature type="signal peptide" evidence="1">
    <location>
        <begin position="1"/>
        <end position="16"/>
    </location>
</feature>
<proteinExistence type="predicted"/>
<evidence type="ECO:0000313" key="2">
    <source>
        <dbReference type="Proteomes" id="UP000095282"/>
    </source>
</evidence>
<dbReference type="STRING" id="1561998.A0A1I7U353"/>
<keyword evidence="2" id="KW-1185">Reference proteome</keyword>
<dbReference type="Proteomes" id="UP000095282">
    <property type="component" value="Unplaced"/>
</dbReference>
<evidence type="ECO:0000256" key="1">
    <source>
        <dbReference type="SAM" id="SignalP"/>
    </source>
</evidence>
<evidence type="ECO:0000313" key="3">
    <source>
        <dbReference type="WBParaSite" id="Csp11.Scaffold629.g14378.t1"/>
    </source>
</evidence>